<keyword evidence="2" id="KW-1185">Reference proteome</keyword>
<evidence type="ECO:0000313" key="1">
    <source>
        <dbReference type="EMBL" id="SJM70521.1"/>
    </source>
</evidence>
<dbReference type="SUPFAM" id="SSF103247">
    <property type="entry name" value="TT1751-like"/>
    <property type="match status" value="1"/>
</dbReference>
<dbReference type="Gene3D" id="3.30.310.70">
    <property type="entry name" value="TT1751-like domain"/>
    <property type="match status" value="1"/>
</dbReference>
<dbReference type="RefSeq" id="WP_244156551.1">
    <property type="nucleotide sequence ID" value="NZ_FUGE01000113.1"/>
</dbReference>
<dbReference type="STRING" id="1945521.A1232T_01003"/>
<dbReference type="AlphaFoldDB" id="A0A1R4GQR4"/>
<dbReference type="Proteomes" id="UP000188357">
    <property type="component" value="Unassembled WGS sequence"/>
</dbReference>
<sequence>MATVLLTGCQNLGLFEKNTSNTENSSRKTITASATNVEKTKTVNSKYSYEETLQRLEKAIVSKNMTVFAKVDHTKAAQKVELSTSHCADFW</sequence>
<protein>
    <submittedName>
        <fullName evidence="1">Uncharacterized protein</fullName>
    </submittedName>
</protein>
<proteinExistence type="predicted"/>
<dbReference type="EMBL" id="FUGE01000113">
    <property type="protein sequence ID" value="SJM70521.1"/>
    <property type="molecule type" value="Genomic_DNA"/>
</dbReference>
<accession>A0A1R4GQR4</accession>
<dbReference type="InterPro" id="IPR035923">
    <property type="entry name" value="TT1751-like_sf"/>
</dbReference>
<evidence type="ECO:0000313" key="2">
    <source>
        <dbReference type="Proteomes" id="UP000188357"/>
    </source>
</evidence>
<reference evidence="1 2" key="1">
    <citation type="submission" date="2017-02" db="EMBL/GenBank/DDBJ databases">
        <authorList>
            <person name="Peterson S.W."/>
        </authorList>
    </citation>
    <scope>NUCLEOTIDE SEQUENCE [LARGE SCALE GENOMIC DNA]</scope>
    <source>
        <strain evidence="1">Psychrobacter_piechaudii</strain>
    </source>
</reference>
<gene>
    <name evidence="1" type="ORF">A1232T_01003</name>
</gene>
<name>A0A1R4GQR4_9GAMM</name>
<organism evidence="1 2">
    <name type="scientific">Psychrobacter piechaudii</name>
    <dbReference type="NCBI Taxonomy" id="1945521"/>
    <lineage>
        <taxon>Bacteria</taxon>
        <taxon>Pseudomonadati</taxon>
        <taxon>Pseudomonadota</taxon>
        <taxon>Gammaproteobacteria</taxon>
        <taxon>Moraxellales</taxon>
        <taxon>Moraxellaceae</taxon>
        <taxon>Psychrobacter</taxon>
    </lineage>
</organism>